<dbReference type="RefSeq" id="WP_217790508.1">
    <property type="nucleotide sequence ID" value="NZ_JAHSPG010000003.1"/>
</dbReference>
<evidence type="ECO:0000256" key="1">
    <source>
        <dbReference type="SAM" id="SignalP"/>
    </source>
</evidence>
<dbReference type="AlphaFoldDB" id="A0A9E2S8K1"/>
<keyword evidence="3" id="KW-1185">Reference proteome</keyword>
<feature type="chain" id="PRO_5038439636" description="Outer membrane lipoprotein carrier protein LolA" evidence="1">
    <location>
        <begin position="22"/>
        <end position="195"/>
    </location>
</feature>
<accession>A0A9E2S8K1</accession>
<organism evidence="2 3">
    <name type="scientific">Pinibacter aurantiacus</name>
    <dbReference type="NCBI Taxonomy" id="2851599"/>
    <lineage>
        <taxon>Bacteria</taxon>
        <taxon>Pseudomonadati</taxon>
        <taxon>Bacteroidota</taxon>
        <taxon>Chitinophagia</taxon>
        <taxon>Chitinophagales</taxon>
        <taxon>Chitinophagaceae</taxon>
        <taxon>Pinibacter</taxon>
    </lineage>
</organism>
<dbReference type="EMBL" id="JAHSPG010000003">
    <property type="protein sequence ID" value="MBV4356872.1"/>
    <property type="molecule type" value="Genomic_DNA"/>
</dbReference>
<feature type="signal peptide" evidence="1">
    <location>
        <begin position="1"/>
        <end position="21"/>
    </location>
</feature>
<protein>
    <recommendedName>
        <fullName evidence="4">Outer membrane lipoprotein carrier protein LolA</fullName>
    </recommendedName>
</protein>
<evidence type="ECO:0000313" key="2">
    <source>
        <dbReference type="EMBL" id="MBV4356872.1"/>
    </source>
</evidence>
<name>A0A9E2S8K1_9BACT</name>
<dbReference type="Proteomes" id="UP000812270">
    <property type="component" value="Unassembled WGS sequence"/>
</dbReference>
<gene>
    <name evidence="2" type="ORF">KTO63_06945</name>
</gene>
<keyword evidence="1" id="KW-0732">Signal</keyword>
<evidence type="ECO:0008006" key="4">
    <source>
        <dbReference type="Google" id="ProtNLM"/>
    </source>
</evidence>
<comment type="caution">
    <text evidence="2">The sequence shown here is derived from an EMBL/GenBank/DDBJ whole genome shotgun (WGS) entry which is preliminary data.</text>
</comment>
<evidence type="ECO:0000313" key="3">
    <source>
        <dbReference type="Proteomes" id="UP000812270"/>
    </source>
</evidence>
<proteinExistence type="predicted"/>
<reference evidence="2" key="1">
    <citation type="submission" date="2021-06" db="EMBL/GenBank/DDBJ databases">
        <authorList>
            <person name="Huq M.A."/>
        </authorList>
    </citation>
    <scope>NUCLEOTIDE SEQUENCE</scope>
    <source>
        <strain evidence="2">MAH-26</strain>
    </source>
</reference>
<sequence>MKPTTALIICLLATTIGYAQSSTTPRKGNFSETMTAVLKDFTFNYKNIAGDLVLSQGEIDNYASNIELEGSESCMITRYHSALDTTASWQAVMGHYEEYPQAAKAYSAFYRNLNNVNIKLIDGSILYLKGNYEAPKEELAFVTSALHLQTGDDRYKNLKVELELLYEMNSWVININVVTKEDDSKVRPDWMGKND</sequence>